<gene>
    <name evidence="14" type="primary">LOC109474947</name>
</gene>
<dbReference type="SMART" id="SM00303">
    <property type="entry name" value="GPS"/>
    <property type="match status" value="1"/>
</dbReference>
<keyword evidence="8" id="KW-0325">Glycoprotein</keyword>
<dbReference type="InterPro" id="IPR036392">
    <property type="entry name" value="PLAT/LH2_dom_sf"/>
</dbReference>
<dbReference type="Pfam" id="PF01477">
    <property type="entry name" value="PLAT"/>
    <property type="match status" value="1"/>
</dbReference>
<sequence length="1661" mass="184332">MYEHDLRTDTSKEIADLSTIRVQRLQPNELGILAGNLQAGKRYKWIVDAVPNNLRPTVSVEYEAATAYKYNMSCTAAPTLGFSWQTNFAITAVVEVEPRSEHGVNLNAHPVTYTVTTDVSTLAQNSRLNSVETPSILAGSAADNFVVPINVLAVGDDMSVAMCRVDIVGADMSSALIQQGFGDLLQQARRTALSSTPPPYRTSSRNVFAKDWNSASSTAELLRLLSLPTGDELELQKFVRSTHIELLSAHMSSLTSLNQIELASEALTTLFGTGELVNPGTEVLLVEAMYNAGLALYNVTLFGGQPIDRDALLSASTVLHDGLGSALDSALSQPLTATTWVPQSYGAAEQTKAQQVMGYFLTTTEMSLRTLLHNTTTGSPPVVIRSAAATVIYQRHARDRVQEGEFSRQRSEGFVTLPEPDVVFQSSGNDAVVDSRFMTFSRNPFIWDNDTDTRSSVVSLDFYDDAGHPLSVHDTQEPLQVFVQNYDTPGTPEVVFMNDSVVASNGLSYHRMESDNISVPTAVFLMLLPPPHVIGYRLYMQYNGVPTPDSYNFTTVLPPLHTACRVGPSGLTGTDVTATFPRAYPEVNGTYYIGVEELDPTECKTVPGASYADVTARLRAARRNETYKLAILTPRCNWWNVAGNKWNPSGCTVGPQTTATRTQCLTTHLTSFGADFIVPPNSIDFSTVFAKFANLSDNAAVFSTVIVMFGVYFIVVVFARKADKRDVLKWGVLPIADNSRCDDQLYLITVYTGMKANSGTSSRVGIILHGENGDSGPRPLAACQQQVFKRGSVSTFLLSTSENLGHLTNVHVWHDSSGEGGEASWFLDRLVVEDLQSHTRYVFFCQRWLAVEMDDGKVDRFLSAAGRDELTNFSSVFQTKTRQDISDGHLWFSVASRPTRSHFTRVQRASCCLSLVFLTMITNAMFYRTDDSVRQQVYRLGPLVFTLSQLWISFVSTLIVFPVNFIIVYVFRKSRPKPRTKPSSRSEDIYKVERPQEHQESGLPHWCVYIGWALVVLSAAGSAFFVILYSMEWGAEKSGQWLTSILLSIFQSVLVIQPIKVIIFAVIIAVTFKKFGKEEDSLASGGLADDEEILPPAADAKDVKAPRMPDSSTASREADLAAARSRRLKELRMNVILWDVTKHFLVVAVVFYLAFSSVPMHGYFMQKALNNTFSSIKMVKSVDSVWYWANAELLKILFAQPESTILDDQSYRVGAAAFKQFRSRPGACVANTMPLPICKLDYSLSQYENGDFGVGWRPLWDTNVTNSSFTASVASAWVFTPGTSFPYGGQVDAYTDGAYMFEIGNDPRQAVLTMKHLQEHGWLDDFTEAVIVEINAYNANADLFAVIDLKVEFQAGRAATTTIDIHIFKLYSYLGTAGQLTIAFQIIFAILFAFSLLREGKKLVKQKRKYFSQPWNNLEFVRLLLCVVAIVMFAVKEGVRDYHVDTLKSLQGGYHSFRPIAVYSEVFSAFLAILVFVMTLQFLQLLGFNRLIGALFHTLSNAGRKIAMFALLIFILITAYSTTGVLLFGRWNHDYISFPSAVRSQLLMIFETVSYHKIIVSHPVVGRIFFFSYVVIAMIIILNVFVSILDDELRTSKRDPGGLGGDTDMGEFMMDRFLRFLGVDTGHVATKDDLTHTDDIDAQLKELEEKLDLVLERAGSI</sequence>
<dbReference type="PROSITE" id="PS50095">
    <property type="entry name" value="PLAT"/>
    <property type="match status" value="1"/>
</dbReference>
<feature type="transmembrane region" description="Helical" evidence="10">
    <location>
        <begin position="1506"/>
        <end position="1529"/>
    </location>
</feature>
<dbReference type="InterPro" id="IPR046338">
    <property type="entry name" value="GAIN_dom_sf"/>
</dbReference>
<dbReference type="PRINTS" id="PR01433">
    <property type="entry name" value="POLYCYSTIN2"/>
</dbReference>
<dbReference type="SMART" id="SM00308">
    <property type="entry name" value="LH2"/>
    <property type="match status" value="1"/>
</dbReference>
<organism evidence="13 14">
    <name type="scientific">Branchiostoma belcheri</name>
    <name type="common">Amphioxus</name>
    <dbReference type="NCBI Taxonomy" id="7741"/>
    <lineage>
        <taxon>Eukaryota</taxon>
        <taxon>Metazoa</taxon>
        <taxon>Chordata</taxon>
        <taxon>Cephalochordata</taxon>
        <taxon>Leptocardii</taxon>
        <taxon>Amphioxiformes</taxon>
        <taxon>Branchiostomatidae</taxon>
        <taxon>Branchiostoma</taxon>
    </lineage>
</organism>
<dbReference type="GO" id="GO:0016020">
    <property type="term" value="C:membrane"/>
    <property type="evidence" value="ECO:0007669"/>
    <property type="project" value="UniProtKB-SubCell"/>
</dbReference>
<comment type="similarity">
    <text evidence="2">Belongs to the polycystin family.</text>
</comment>
<dbReference type="Pfam" id="PF20519">
    <property type="entry name" value="Polycystin_dom"/>
    <property type="match status" value="1"/>
</dbReference>
<feature type="transmembrane region" description="Helical" evidence="10">
    <location>
        <begin position="699"/>
        <end position="719"/>
    </location>
</feature>
<keyword evidence="13" id="KW-1185">Reference proteome</keyword>
<feature type="domain" description="GAIN-B" evidence="12">
    <location>
        <begin position="529"/>
        <end position="683"/>
    </location>
</feature>
<feature type="transmembrane region" description="Helical" evidence="10">
    <location>
        <begin position="1568"/>
        <end position="1589"/>
    </location>
</feature>
<dbReference type="InterPro" id="IPR003915">
    <property type="entry name" value="PKD_2"/>
</dbReference>
<feature type="transmembrane region" description="Helical" evidence="10">
    <location>
        <begin position="1135"/>
        <end position="1155"/>
    </location>
</feature>
<comment type="caution">
    <text evidence="9">Lacks conserved residue(s) required for the propagation of feature annotation.</text>
</comment>
<evidence type="ECO:0000313" key="14">
    <source>
        <dbReference type="RefSeq" id="XP_019631004.1"/>
    </source>
</evidence>
<evidence type="ECO:0000313" key="13">
    <source>
        <dbReference type="Proteomes" id="UP000515135"/>
    </source>
</evidence>
<comment type="subcellular location">
    <subcellularLocation>
        <location evidence="1">Membrane</location>
        <topology evidence="1">Multi-pass membrane protein</topology>
    </subcellularLocation>
</comment>
<dbReference type="Pfam" id="PF01825">
    <property type="entry name" value="GPS"/>
    <property type="match status" value="1"/>
</dbReference>
<dbReference type="Proteomes" id="UP000515135">
    <property type="component" value="Unplaced"/>
</dbReference>
<evidence type="ECO:0000259" key="12">
    <source>
        <dbReference type="PROSITE" id="PS50221"/>
    </source>
</evidence>
<dbReference type="Gene3D" id="2.60.60.20">
    <property type="entry name" value="PLAT/LH2 domain"/>
    <property type="match status" value="1"/>
</dbReference>
<evidence type="ECO:0000256" key="2">
    <source>
        <dbReference type="ARBA" id="ARBA00007200"/>
    </source>
</evidence>
<evidence type="ECO:0000256" key="3">
    <source>
        <dbReference type="ARBA" id="ARBA00022692"/>
    </source>
</evidence>
<dbReference type="GeneID" id="109474947"/>
<dbReference type="InterPro" id="IPR000203">
    <property type="entry name" value="GPS"/>
</dbReference>
<accession>A0A6P4ZAS6</accession>
<dbReference type="SUPFAM" id="SSF49723">
    <property type="entry name" value="Lipase/lipooxygenase domain (PLAT/LH2 domain)"/>
    <property type="match status" value="1"/>
</dbReference>
<name>A0A6P4ZAS6_BRABE</name>
<dbReference type="RefSeq" id="XP_019631004.1">
    <property type="nucleotide sequence ID" value="XM_019775445.1"/>
</dbReference>
<feature type="transmembrane region" description="Helical" evidence="10">
    <location>
        <begin position="1418"/>
        <end position="1435"/>
    </location>
</feature>
<feature type="domain" description="PLAT" evidence="11">
    <location>
        <begin position="744"/>
        <end position="863"/>
    </location>
</feature>
<dbReference type="OrthoDB" id="444119at2759"/>
<dbReference type="KEGG" id="bbel:109474947"/>
<dbReference type="Gene3D" id="2.60.220.50">
    <property type="match status" value="1"/>
</dbReference>
<feature type="transmembrane region" description="Helical" evidence="10">
    <location>
        <begin position="1049"/>
        <end position="1072"/>
    </location>
</feature>
<keyword evidence="5 10" id="KW-1133">Transmembrane helix</keyword>
<evidence type="ECO:0000259" key="11">
    <source>
        <dbReference type="PROSITE" id="PS50095"/>
    </source>
</evidence>
<evidence type="ECO:0000256" key="5">
    <source>
        <dbReference type="ARBA" id="ARBA00022989"/>
    </source>
</evidence>
<dbReference type="PROSITE" id="PS50221">
    <property type="entry name" value="GAIN_B"/>
    <property type="match status" value="1"/>
</dbReference>
<dbReference type="FunFam" id="2.60.60.20:FF:000022">
    <property type="entry name" value="Uncharacterized protein"/>
    <property type="match status" value="1"/>
</dbReference>
<dbReference type="PANTHER" id="PTHR10877:SF194">
    <property type="entry name" value="LOCATION OF VULVA DEFECTIVE 1"/>
    <property type="match status" value="1"/>
</dbReference>
<dbReference type="Gene3D" id="1.10.287.70">
    <property type="match status" value="1"/>
</dbReference>
<dbReference type="InterPro" id="IPR046791">
    <property type="entry name" value="Polycystin_dom"/>
</dbReference>
<proteinExistence type="inferred from homology"/>
<dbReference type="GO" id="GO:0050982">
    <property type="term" value="P:detection of mechanical stimulus"/>
    <property type="evidence" value="ECO:0007669"/>
    <property type="project" value="TreeGrafter"/>
</dbReference>
<evidence type="ECO:0000256" key="8">
    <source>
        <dbReference type="ARBA" id="ARBA00023180"/>
    </source>
</evidence>
<feature type="transmembrane region" description="Helical" evidence="10">
    <location>
        <begin position="1006"/>
        <end position="1029"/>
    </location>
</feature>
<dbReference type="InterPro" id="IPR057244">
    <property type="entry name" value="GAIN_B"/>
</dbReference>
<reference evidence="14" key="1">
    <citation type="submission" date="2025-08" db="UniProtKB">
        <authorList>
            <consortium name="RefSeq"/>
        </authorList>
    </citation>
    <scope>IDENTIFICATION</scope>
    <source>
        <tissue evidence="14">Gonad</tissue>
    </source>
</reference>
<dbReference type="InterPro" id="IPR001024">
    <property type="entry name" value="PLAT/LH2_dom"/>
</dbReference>
<evidence type="ECO:0000256" key="1">
    <source>
        <dbReference type="ARBA" id="ARBA00004141"/>
    </source>
</evidence>
<dbReference type="FunFam" id="2.60.220.50:FF:000042">
    <property type="entry name" value="Uncharacterized protein"/>
    <property type="match status" value="1"/>
</dbReference>
<keyword evidence="3 10" id="KW-0812">Transmembrane</keyword>
<keyword evidence="6 10" id="KW-0472">Membrane</keyword>
<dbReference type="PANTHER" id="PTHR10877">
    <property type="entry name" value="POLYCYSTIN FAMILY MEMBER"/>
    <property type="match status" value="1"/>
</dbReference>
<evidence type="ECO:0000256" key="9">
    <source>
        <dbReference type="PROSITE-ProRule" id="PRU00152"/>
    </source>
</evidence>
<evidence type="ECO:0000256" key="7">
    <source>
        <dbReference type="ARBA" id="ARBA00023157"/>
    </source>
</evidence>
<feature type="transmembrane region" description="Helical" evidence="10">
    <location>
        <begin position="906"/>
        <end position="927"/>
    </location>
</feature>
<evidence type="ECO:0000256" key="4">
    <source>
        <dbReference type="ARBA" id="ARBA00022729"/>
    </source>
</evidence>
<dbReference type="Pfam" id="PF08016">
    <property type="entry name" value="PKD_channel"/>
    <property type="match status" value="1"/>
</dbReference>
<dbReference type="InterPro" id="IPR013122">
    <property type="entry name" value="PKD1_2_channel"/>
</dbReference>
<feature type="transmembrane region" description="Helical" evidence="10">
    <location>
        <begin position="1370"/>
        <end position="1397"/>
    </location>
</feature>
<feature type="transmembrane region" description="Helical" evidence="10">
    <location>
        <begin position="1466"/>
        <end position="1486"/>
    </location>
</feature>
<evidence type="ECO:0000256" key="10">
    <source>
        <dbReference type="SAM" id="Phobius"/>
    </source>
</evidence>
<evidence type="ECO:0000256" key="6">
    <source>
        <dbReference type="ARBA" id="ARBA00023136"/>
    </source>
</evidence>
<dbReference type="InterPro" id="IPR051223">
    <property type="entry name" value="Polycystin"/>
</dbReference>
<keyword evidence="7" id="KW-1015">Disulfide bond</keyword>
<dbReference type="GO" id="GO:0005509">
    <property type="term" value="F:calcium ion binding"/>
    <property type="evidence" value="ECO:0007669"/>
    <property type="project" value="InterPro"/>
</dbReference>
<protein>
    <submittedName>
        <fullName evidence="14">Polycystic kidney disease protein 1-like 2</fullName>
    </submittedName>
</protein>
<keyword evidence="4" id="KW-0732">Signal</keyword>
<feature type="transmembrane region" description="Helical" evidence="10">
    <location>
        <begin position="947"/>
        <end position="971"/>
    </location>
</feature>
<dbReference type="GO" id="GO:0005262">
    <property type="term" value="F:calcium channel activity"/>
    <property type="evidence" value="ECO:0007669"/>
    <property type="project" value="TreeGrafter"/>
</dbReference>